<dbReference type="Proteomes" id="UP000316621">
    <property type="component" value="Chromosome 8"/>
</dbReference>
<dbReference type="Gramene" id="RZC73576">
    <property type="protein sequence ID" value="RZC73576"/>
    <property type="gene ID" value="C5167_049054"/>
</dbReference>
<dbReference type="EMBL" id="CM010722">
    <property type="protein sequence ID" value="RZC73576.1"/>
    <property type="molecule type" value="Genomic_DNA"/>
</dbReference>
<sequence length="115" mass="12987">MVYSSLRSLKIRIFFFHNFLGSIKSRLKNSFTPLWKALESLLLLSKEPKANKKTSQSCSSIDSLGKPAKLLPVLALCISAQFSVKFSMDEYSVSAFLKFKTYTVKLHSGCVFPNR</sequence>
<protein>
    <submittedName>
        <fullName evidence="1">Uncharacterized protein</fullName>
    </submittedName>
</protein>
<name>A0A4Y7KL37_PAPSO</name>
<gene>
    <name evidence="1" type="ORF">C5167_049054</name>
</gene>
<keyword evidence="2" id="KW-1185">Reference proteome</keyword>
<reference evidence="1 2" key="1">
    <citation type="journal article" date="2018" name="Science">
        <title>The opium poppy genome and morphinan production.</title>
        <authorList>
            <person name="Guo L."/>
            <person name="Winzer T."/>
            <person name="Yang X."/>
            <person name="Li Y."/>
            <person name="Ning Z."/>
            <person name="He Z."/>
            <person name="Teodor R."/>
            <person name="Lu Y."/>
            <person name="Bowser T.A."/>
            <person name="Graham I.A."/>
            <person name="Ye K."/>
        </authorList>
    </citation>
    <scope>NUCLEOTIDE SEQUENCE [LARGE SCALE GENOMIC DNA]</scope>
    <source>
        <strain evidence="2">cv. HN1</strain>
        <tissue evidence="1">Leaves</tissue>
    </source>
</reference>
<evidence type="ECO:0000313" key="1">
    <source>
        <dbReference type="EMBL" id="RZC73576.1"/>
    </source>
</evidence>
<proteinExistence type="predicted"/>
<evidence type="ECO:0000313" key="2">
    <source>
        <dbReference type="Proteomes" id="UP000316621"/>
    </source>
</evidence>
<accession>A0A4Y7KL37</accession>
<dbReference type="AlphaFoldDB" id="A0A4Y7KL37"/>
<organism evidence="1 2">
    <name type="scientific">Papaver somniferum</name>
    <name type="common">Opium poppy</name>
    <dbReference type="NCBI Taxonomy" id="3469"/>
    <lineage>
        <taxon>Eukaryota</taxon>
        <taxon>Viridiplantae</taxon>
        <taxon>Streptophyta</taxon>
        <taxon>Embryophyta</taxon>
        <taxon>Tracheophyta</taxon>
        <taxon>Spermatophyta</taxon>
        <taxon>Magnoliopsida</taxon>
        <taxon>Ranunculales</taxon>
        <taxon>Papaveraceae</taxon>
        <taxon>Papaveroideae</taxon>
        <taxon>Papaver</taxon>
    </lineage>
</organism>